<accession>A0AAD9P1L8</accession>
<dbReference type="Gene3D" id="3.30.710.10">
    <property type="entry name" value="Potassium Channel Kv1.1, Chain A"/>
    <property type="match status" value="1"/>
</dbReference>
<dbReference type="GO" id="GO:0008270">
    <property type="term" value="F:zinc ion binding"/>
    <property type="evidence" value="ECO:0007669"/>
    <property type="project" value="UniProtKB-KW"/>
</dbReference>
<dbReference type="InterPro" id="IPR011333">
    <property type="entry name" value="SKP1/BTB/POZ_sf"/>
</dbReference>
<dbReference type="EMBL" id="JAODUO010000199">
    <property type="protein sequence ID" value="KAK2186477.1"/>
    <property type="molecule type" value="Genomic_DNA"/>
</dbReference>
<dbReference type="FunFam" id="3.30.160.60:FF:002343">
    <property type="entry name" value="Zinc finger protein 33A"/>
    <property type="match status" value="1"/>
</dbReference>
<keyword evidence="3" id="KW-0677">Repeat</keyword>
<feature type="compositionally biased region" description="Acidic residues" evidence="8">
    <location>
        <begin position="391"/>
        <end position="404"/>
    </location>
</feature>
<dbReference type="GO" id="GO:0005634">
    <property type="term" value="C:nucleus"/>
    <property type="evidence" value="ECO:0007669"/>
    <property type="project" value="UniProtKB-SubCell"/>
</dbReference>
<feature type="compositionally biased region" description="Polar residues" evidence="8">
    <location>
        <begin position="410"/>
        <end position="432"/>
    </location>
</feature>
<gene>
    <name evidence="11" type="ORF">NP493_199g06040</name>
</gene>
<keyword evidence="6" id="KW-0539">Nucleus</keyword>
<evidence type="ECO:0000256" key="8">
    <source>
        <dbReference type="SAM" id="MobiDB-lite"/>
    </source>
</evidence>
<sequence length="757" mass="85117">MLRPISQNFPHHSDQILEQLNVQRYYAAFCDITVRVEDVDFKLHKCVLAASCAKLQGMLFNMRPECGNILTLKDLSLNGFRCVVEYIYTGMLKLDSMYVHDILAASQFFEIREIEKYCLDFFKNSRTETQLPPLRTALQGILGMGGGSATPSSMHHHHHAGMLASSHPSSIQAPFPGPAFVPAPMPHPAVQSPLQLPHQLQPQPANAGFDTNYIEDYFKLIETLQGDPNQLAAVSMPALQQNISTAVLPPNPATVAYKEPVKPLKPAGGSTSNRPDSSYVELAAPAATVGKPVNALPANVMPISSTTMQCSADDVRRTVMNVLAQERFDDDCIPATTQAECDSTKSSESMSLTSLLTIGSTKKLNDSVGEEAGEVPGTVEEKHDIAINMKEEEEEDSSCSDDDNLVVNEDGSSCSDRQEEQVNSSGEENGQDSAIKKETEPTSTSPKCGMSERWSKKEQKRQKRKKKTPVKLAEQNTQPSESEEEPHVESVGSSYKHFKTTNRCVKPLKKRKVNMKKKIKCDKCGREFGKKELLDRHMLLHTNIIMYSCHVCGHKYARAGELTRHMRVHALDDYKCPHCQLKVRSPALFKRHMELMHHEVKAFICTFPGCGFKSDKPSNVEKHAVIHSNVKAYSCSECGKHFSQPNGLRSHLRSCQQQRRYLCDICGAKFNHLQSMKSHRMLHTGEKPYQCIDCNARFTDHRNFKRHRRIHENLYPYPCMQCDKRFRHSNSLKAHSSTHLNKLLAPPQLMMQQFQNL</sequence>
<dbReference type="SMART" id="SM00225">
    <property type="entry name" value="BTB"/>
    <property type="match status" value="1"/>
</dbReference>
<dbReference type="FunFam" id="3.30.160.60:FF:000100">
    <property type="entry name" value="Zinc finger 45-like"/>
    <property type="match status" value="1"/>
</dbReference>
<dbReference type="GO" id="GO:0000981">
    <property type="term" value="F:DNA-binding transcription factor activity, RNA polymerase II-specific"/>
    <property type="evidence" value="ECO:0007669"/>
    <property type="project" value="TreeGrafter"/>
</dbReference>
<organism evidence="11 12">
    <name type="scientific">Ridgeia piscesae</name>
    <name type="common">Tubeworm</name>
    <dbReference type="NCBI Taxonomy" id="27915"/>
    <lineage>
        <taxon>Eukaryota</taxon>
        <taxon>Metazoa</taxon>
        <taxon>Spiralia</taxon>
        <taxon>Lophotrochozoa</taxon>
        <taxon>Annelida</taxon>
        <taxon>Polychaeta</taxon>
        <taxon>Sedentaria</taxon>
        <taxon>Canalipalpata</taxon>
        <taxon>Sabellida</taxon>
        <taxon>Siboglinidae</taxon>
        <taxon>Ridgeia</taxon>
    </lineage>
</organism>
<evidence type="ECO:0000256" key="6">
    <source>
        <dbReference type="ARBA" id="ARBA00023242"/>
    </source>
</evidence>
<dbReference type="PROSITE" id="PS50157">
    <property type="entry name" value="ZINC_FINGER_C2H2_2"/>
    <property type="match status" value="6"/>
</dbReference>
<dbReference type="Gene3D" id="3.30.160.60">
    <property type="entry name" value="Classic Zinc Finger"/>
    <property type="match status" value="6"/>
</dbReference>
<dbReference type="PANTHER" id="PTHR24394">
    <property type="entry name" value="ZINC FINGER PROTEIN"/>
    <property type="match status" value="1"/>
</dbReference>
<feature type="domain" description="C2H2-type" evidence="10">
    <location>
        <begin position="547"/>
        <end position="574"/>
    </location>
</feature>
<evidence type="ECO:0000313" key="12">
    <source>
        <dbReference type="Proteomes" id="UP001209878"/>
    </source>
</evidence>
<evidence type="ECO:0000256" key="2">
    <source>
        <dbReference type="ARBA" id="ARBA00022723"/>
    </source>
</evidence>
<keyword evidence="5" id="KW-0862">Zinc</keyword>
<dbReference type="SUPFAM" id="SSF54695">
    <property type="entry name" value="POZ domain"/>
    <property type="match status" value="1"/>
</dbReference>
<comment type="caution">
    <text evidence="11">The sequence shown here is derived from an EMBL/GenBank/DDBJ whole genome shotgun (WGS) entry which is preliminary data.</text>
</comment>
<dbReference type="Proteomes" id="UP001209878">
    <property type="component" value="Unassembled WGS sequence"/>
</dbReference>
<dbReference type="Pfam" id="PF00651">
    <property type="entry name" value="BTB"/>
    <property type="match status" value="1"/>
</dbReference>
<feature type="domain" description="C2H2-type" evidence="10">
    <location>
        <begin position="519"/>
        <end position="543"/>
    </location>
</feature>
<proteinExistence type="predicted"/>
<dbReference type="InterPro" id="IPR036236">
    <property type="entry name" value="Znf_C2H2_sf"/>
</dbReference>
<comment type="subcellular location">
    <subcellularLocation>
        <location evidence="1">Nucleus</location>
    </subcellularLocation>
</comment>
<evidence type="ECO:0000256" key="4">
    <source>
        <dbReference type="ARBA" id="ARBA00022771"/>
    </source>
</evidence>
<feature type="domain" description="C2H2-type" evidence="10">
    <location>
        <begin position="717"/>
        <end position="739"/>
    </location>
</feature>
<feature type="domain" description="C2H2-type" evidence="10">
    <location>
        <begin position="633"/>
        <end position="660"/>
    </location>
</feature>
<dbReference type="Pfam" id="PF00096">
    <property type="entry name" value="zf-C2H2"/>
    <property type="match status" value="4"/>
</dbReference>
<evidence type="ECO:0000256" key="3">
    <source>
        <dbReference type="ARBA" id="ARBA00022737"/>
    </source>
</evidence>
<name>A0AAD9P1L8_RIDPI</name>
<dbReference type="SUPFAM" id="SSF57667">
    <property type="entry name" value="beta-beta-alpha zinc fingers"/>
    <property type="match status" value="4"/>
</dbReference>
<dbReference type="CDD" id="cd18186">
    <property type="entry name" value="BTB_POZ_ZBTB_KLHL-like"/>
    <property type="match status" value="1"/>
</dbReference>
<feature type="compositionally biased region" description="Basic residues" evidence="8">
    <location>
        <begin position="458"/>
        <end position="469"/>
    </location>
</feature>
<protein>
    <submittedName>
        <fullName evidence="11">Uncharacterized protein</fullName>
    </submittedName>
</protein>
<evidence type="ECO:0000313" key="11">
    <source>
        <dbReference type="EMBL" id="KAK2186477.1"/>
    </source>
</evidence>
<evidence type="ECO:0000256" key="1">
    <source>
        <dbReference type="ARBA" id="ARBA00004123"/>
    </source>
</evidence>
<keyword evidence="12" id="KW-1185">Reference proteome</keyword>
<keyword evidence="4 7" id="KW-0863">Zinc-finger</keyword>
<keyword evidence="2" id="KW-0479">Metal-binding</keyword>
<evidence type="ECO:0000256" key="7">
    <source>
        <dbReference type="PROSITE-ProRule" id="PRU00042"/>
    </source>
</evidence>
<feature type="region of interest" description="Disordered" evidence="8">
    <location>
        <begin position="391"/>
        <end position="494"/>
    </location>
</feature>
<evidence type="ECO:0000259" key="9">
    <source>
        <dbReference type="PROSITE" id="PS50097"/>
    </source>
</evidence>
<dbReference type="InterPro" id="IPR000210">
    <property type="entry name" value="BTB/POZ_dom"/>
</dbReference>
<dbReference type="FunFam" id="3.30.160.60:FF:000446">
    <property type="entry name" value="Zinc finger protein"/>
    <property type="match status" value="2"/>
</dbReference>
<evidence type="ECO:0000259" key="10">
    <source>
        <dbReference type="PROSITE" id="PS50157"/>
    </source>
</evidence>
<dbReference type="PROSITE" id="PS50097">
    <property type="entry name" value="BTB"/>
    <property type="match status" value="1"/>
</dbReference>
<reference evidence="11" key="1">
    <citation type="journal article" date="2023" name="Mol. Biol. Evol.">
        <title>Third-Generation Sequencing Reveals the Adaptive Role of the Epigenome in Three Deep-Sea Polychaetes.</title>
        <authorList>
            <person name="Perez M."/>
            <person name="Aroh O."/>
            <person name="Sun Y."/>
            <person name="Lan Y."/>
            <person name="Juniper S.K."/>
            <person name="Young C.R."/>
            <person name="Angers B."/>
            <person name="Qian P.Y."/>
        </authorList>
    </citation>
    <scope>NUCLEOTIDE SEQUENCE</scope>
    <source>
        <strain evidence="11">R07B-5</strain>
    </source>
</reference>
<dbReference type="PROSITE" id="PS00028">
    <property type="entry name" value="ZINC_FINGER_C2H2_1"/>
    <property type="match status" value="6"/>
</dbReference>
<evidence type="ECO:0000256" key="5">
    <source>
        <dbReference type="ARBA" id="ARBA00022833"/>
    </source>
</evidence>
<dbReference type="PANTHER" id="PTHR24394:SF29">
    <property type="entry name" value="MYONEURIN"/>
    <property type="match status" value="1"/>
</dbReference>
<feature type="domain" description="C2H2-type" evidence="10">
    <location>
        <begin position="661"/>
        <end position="688"/>
    </location>
</feature>
<feature type="domain" description="C2H2-type" evidence="10">
    <location>
        <begin position="689"/>
        <end position="716"/>
    </location>
</feature>
<dbReference type="InterPro" id="IPR013087">
    <property type="entry name" value="Znf_C2H2_type"/>
</dbReference>
<feature type="domain" description="BTB" evidence="9">
    <location>
        <begin position="30"/>
        <end position="96"/>
    </location>
</feature>
<dbReference type="AlphaFoldDB" id="A0AAD9P1L8"/>
<dbReference type="SMART" id="SM00355">
    <property type="entry name" value="ZnF_C2H2"/>
    <property type="match status" value="8"/>
</dbReference>